<keyword evidence="5 7" id="KW-1133">Transmembrane helix</keyword>
<evidence type="ECO:0000259" key="8">
    <source>
        <dbReference type="Pfam" id="PF00482"/>
    </source>
</evidence>
<dbReference type="InterPro" id="IPR018076">
    <property type="entry name" value="T2SS_GspF_dom"/>
</dbReference>
<feature type="transmembrane region" description="Helical" evidence="7">
    <location>
        <begin position="194"/>
        <end position="214"/>
    </location>
</feature>
<dbReference type="Pfam" id="PF00482">
    <property type="entry name" value="T2SSF"/>
    <property type="match status" value="1"/>
</dbReference>
<dbReference type="GO" id="GO:0005886">
    <property type="term" value="C:plasma membrane"/>
    <property type="evidence" value="ECO:0007669"/>
    <property type="project" value="UniProtKB-SubCell"/>
</dbReference>
<gene>
    <name evidence="9" type="ORF">SCO02_10300</name>
</gene>
<accession>A0AB34AHN5</accession>
<comment type="similarity">
    <text evidence="2">Belongs to the GSP F family.</text>
</comment>
<sequence length="221" mass="26128">MLIILNHTIIPEFQSLYNSFDVEISKTQLILSSLLIYLPRTLFIILFICLIFSYLFYISTKKLPINLKYKIILKIPILRTFFKFYKTYRLSTEFALFYKNGVNLQSIVDIYSKQKNDSYLIYLARKLATGTQNGYKLSEILKKISCFEEGLINFIEEGEKIGKLDIELKLYSEIIFTKIERYLQRLIKFIQPTIFLMLGILIIALYLVIMLPMFDLMQTIK</sequence>
<name>A0AB34AHN5_STAUR</name>
<evidence type="ECO:0000256" key="3">
    <source>
        <dbReference type="ARBA" id="ARBA00022475"/>
    </source>
</evidence>
<dbReference type="AlphaFoldDB" id="A0AB34AHN5"/>
<proteinExistence type="inferred from homology"/>
<evidence type="ECO:0000256" key="2">
    <source>
        <dbReference type="ARBA" id="ARBA00005745"/>
    </source>
</evidence>
<evidence type="ECO:0000256" key="4">
    <source>
        <dbReference type="ARBA" id="ARBA00022692"/>
    </source>
</evidence>
<dbReference type="InterPro" id="IPR042094">
    <property type="entry name" value="T2SS_GspF_sf"/>
</dbReference>
<evidence type="ECO:0000256" key="5">
    <source>
        <dbReference type="ARBA" id="ARBA00022989"/>
    </source>
</evidence>
<dbReference type="Gene3D" id="1.20.81.30">
    <property type="entry name" value="Type II secretion system (T2SS), domain F"/>
    <property type="match status" value="1"/>
</dbReference>
<dbReference type="InterPro" id="IPR003004">
    <property type="entry name" value="GspF/PilC"/>
</dbReference>
<evidence type="ECO:0000256" key="7">
    <source>
        <dbReference type="SAM" id="Phobius"/>
    </source>
</evidence>
<feature type="domain" description="Type II secretion system protein GspF" evidence="8">
    <location>
        <begin position="92"/>
        <end position="212"/>
    </location>
</feature>
<dbReference type="PANTHER" id="PTHR30012">
    <property type="entry name" value="GENERAL SECRETION PATHWAY PROTEIN"/>
    <property type="match status" value="1"/>
</dbReference>
<evidence type="ECO:0000313" key="9">
    <source>
        <dbReference type="EMBL" id="GEQ02589.1"/>
    </source>
</evidence>
<evidence type="ECO:0000256" key="1">
    <source>
        <dbReference type="ARBA" id="ARBA00004651"/>
    </source>
</evidence>
<reference evidence="9 10" key="1">
    <citation type="submission" date="2019-07" db="EMBL/GenBank/DDBJ databases">
        <title>Whole genome shotgun sequence of Staphylococcus cohnii subsp. urealyticus NBRC 109766.</title>
        <authorList>
            <person name="Hosoyama A."/>
            <person name="Uohara A."/>
            <person name="Ohji S."/>
            <person name="Ichikawa N."/>
        </authorList>
    </citation>
    <scope>NUCLEOTIDE SEQUENCE [LARGE SCALE GENOMIC DNA]</scope>
    <source>
        <strain evidence="9 10">NBRC 109766</strain>
    </source>
</reference>
<protein>
    <recommendedName>
        <fullName evidence="8">Type II secretion system protein GspF domain-containing protein</fullName>
    </recommendedName>
</protein>
<comment type="caution">
    <text evidence="9">The sequence shown here is derived from an EMBL/GenBank/DDBJ whole genome shotgun (WGS) entry which is preliminary data.</text>
</comment>
<dbReference type="EMBL" id="BKAW01000005">
    <property type="protein sequence ID" value="GEQ02589.1"/>
    <property type="molecule type" value="Genomic_DNA"/>
</dbReference>
<evidence type="ECO:0000313" key="10">
    <source>
        <dbReference type="Proteomes" id="UP000321839"/>
    </source>
</evidence>
<keyword evidence="10" id="KW-1185">Reference proteome</keyword>
<keyword evidence="6 7" id="KW-0472">Membrane</keyword>
<dbReference type="PANTHER" id="PTHR30012:SF0">
    <property type="entry name" value="TYPE II SECRETION SYSTEM PROTEIN F-RELATED"/>
    <property type="match status" value="1"/>
</dbReference>
<keyword evidence="3" id="KW-1003">Cell membrane</keyword>
<feature type="transmembrane region" description="Helical" evidence="7">
    <location>
        <begin position="34"/>
        <end position="58"/>
    </location>
</feature>
<organism evidence="9 10">
    <name type="scientific">Staphylococcus ureilyticus</name>
    <name type="common">Staphylococcus cohnii subsp. urealyticus</name>
    <dbReference type="NCBI Taxonomy" id="94138"/>
    <lineage>
        <taxon>Bacteria</taxon>
        <taxon>Bacillati</taxon>
        <taxon>Bacillota</taxon>
        <taxon>Bacilli</taxon>
        <taxon>Bacillales</taxon>
        <taxon>Staphylococcaceae</taxon>
        <taxon>Staphylococcus</taxon>
        <taxon>Staphylococcus cohnii species complex</taxon>
    </lineage>
</organism>
<comment type="subcellular location">
    <subcellularLocation>
        <location evidence="1">Cell membrane</location>
        <topology evidence="1">Multi-pass membrane protein</topology>
    </subcellularLocation>
</comment>
<keyword evidence="4 7" id="KW-0812">Transmembrane</keyword>
<evidence type="ECO:0000256" key="6">
    <source>
        <dbReference type="ARBA" id="ARBA00023136"/>
    </source>
</evidence>
<dbReference type="Proteomes" id="UP000321839">
    <property type="component" value="Unassembled WGS sequence"/>
</dbReference>